<dbReference type="Gene3D" id="3.40.50.1820">
    <property type="entry name" value="alpha/beta hydrolase"/>
    <property type="match status" value="1"/>
</dbReference>
<keyword evidence="4" id="KW-1185">Reference proteome</keyword>
<gene>
    <name evidence="3" type="ORF">B0G62_11759</name>
</gene>
<dbReference type="PRINTS" id="PR00412">
    <property type="entry name" value="EPOXHYDRLASE"/>
</dbReference>
<evidence type="ECO:0000259" key="2">
    <source>
        <dbReference type="Pfam" id="PF00561"/>
    </source>
</evidence>
<feature type="signal peptide" evidence="1">
    <location>
        <begin position="1"/>
        <end position="33"/>
    </location>
</feature>
<sequence>MSDPVNVRRRRILGTTLASLSLADLGLNSLAHAQSTEGAASSSRTGSNISFGPIRQIDAGLLNVGYAEAGPKDGQPVLLLHGWPYDIHSFVEVAPMLAAAGYRVIVPYLRGYGSTRFLSANTPRNGQQAVTAVDIIAFMDALKIDQAILGGYDWGGRTADCIAALWPERVKGLVSVSGYLIGSQAANKNPLPPKAELQWWYQFYFSTERGAQGYAANRDAFNKLIWQLASPKWNFDDATYERTAASFQNPDHVAVVIHNYRWRLGLVQGESRLDAIEQRLAAGPTIAVPTITMEGDANGAPHPEPASYAKKFTGKYLHRNLTGGIGHNLPQEAPKAFAEAILQVTHL</sequence>
<keyword evidence="1" id="KW-0732">Signal</keyword>
<reference evidence="3 4" key="1">
    <citation type="submission" date="2018-01" db="EMBL/GenBank/DDBJ databases">
        <title>Genomic Encyclopedia of Type Strains, Phase III (KMG-III): the genomes of soil and plant-associated and newly described type strains.</title>
        <authorList>
            <person name="Whitman W."/>
        </authorList>
    </citation>
    <scope>NUCLEOTIDE SEQUENCE [LARGE SCALE GENOMIC DNA]</scope>
    <source>
        <strain evidence="3 4">JCM 18070</strain>
    </source>
</reference>
<comment type="caution">
    <text evidence="3">The sequence shown here is derived from an EMBL/GenBank/DDBJ whole genome shotgun (WGS) entry which is preliminary data.</text>
</comment>
<dbReference type="InterPro" id="IPR050266">
    <property type="entry name" value="AB_hydrolase_sf"/>
</dbReference>
<dbReference type="Pfam" id="PF00561">
    <property type="entry name" value="Abhydrolase_1"/>
    <property type="match status" value="1"/>
</dbReference>
<dbReference type="GO" id="GO:0003824">
    <property type="term" value="F:catalytic activity"/>
    <property type="evidence" value="ECO:0007669"/>
    <property type="project" value="InterPro"/>
</dbReference>
<dbReference type="EMBL" id="PQGA01000017">
    <property type="protein sequence ID" value="POR47685.1"/>
    <property type="molecule type" value="Genomic_DNA"/>
</dbReference>
<name>A0A2S4LZ93_9BURK</name>
<evidence type="ECO:0000313" key="4">
    <source>
        <dbReference type="Proteomes" id="UP000237381"/>
    </source>
</evidence>
<dbReference type="Proteomes" id="UP000237381">
    <property type="component" value="Unassembled WGS sequence"/>
</dbReference>
<dbReference type="OrthoDB" id="9780765at2"/>
<dbReference type="InterPro" id="IPR000639">
    <property type="entry name" value="Epox_hydrolase-like"/>
</dbReference>
<dbReference type="InterPro" id="IPR029058">
    <property type="entry name" value="AB_hydrolase_fold"/>
</dbReference>
<proteinExistence type="predicted"/>
<dbReference type="InterPro" id="IPR006311">
    <property type="entry name" value="TAT_signal"/>
</dbReference>
<dbReference type="SUPFAM" id="SSF53474">
    <property type="entry name" value="alpha/beta-Hydrolases"/>
    <property type="match status" value="1"/>
</dbReference>
<feature type="chain" id="PRO_5015641422" evidence="1">
    <location>
        <begin position="34"/>
        <end position="347"/>
    </location>
</feature>
<accession>A0A2S4LZ93</accession>
<organism evidence="3 4">
    <name type="scientific">Paraburkholderia eburnea</name>
    <dbReference type="NCBI Taxonomy" id="1189126"/>
    <lineage>
        <taxon>Bacteria</taxon>
        <taxon>Pseudomonadati</taxon>
        <taxon>Pseudomonadota</taxon>
        <taxon>Betaproteobacteria</taxon>
        <taxon>Burkholderiales</taxon>
        <taxon>Burkholderiaceae</taxon>
        <taxon>Paraburkholderia</taxon>
    </lineage>
</organism>
<dbReference type="InterPro" id="IPR000073">
    <property type="entry name" value="AB_hydrolase_1"/>
</dbReference>
<evidence type="ECO:0000313" key="3">
    <source>
        <dbReference type="EMBL" id="POR47685.1"/>
    </source>
</evidence>
<dbReference type="PROSITE" id="PS51318">
    <property type="entry name" value="TAT"/>
    <property type="match status" value="1"/>
</dbReference>
<dbReference type="AlphaFoldDB" id="A0A2S4LZ93"/>
<dbReference type="RefSeq" id="WP_103706762.1">
    <property type="nucleotide sequence ID" value="NZ_PQGA01000017.1"/>
</dbReference>
<evidence type="ECO:0000256" key="1">
    <source>
        <dbReference type="SAM" id="SignalP"/>
    </source>
</evidence>
<feature type="domain" description="AB hydrolase-1" evidence="2">
    <location>
        <begin position="76"/>
        <end position="217"/>
    </location>
</feature>
<protein>
    <submittedName>
        <fullName evidence="3">Pimeloyl-ACP methyl ester carboxylesterase</fullName>
    </submittedName>
</protein>
<dbReference type="PANTHER" id="PTHR43798">
    <property type="entry name" value="MONOACYLGLYCEROL LIPASE"/>
    <property type="match status" value="1"/>
</dbReference>